<evidence type="ECO:0000313" key="2">
    <source>
        <dbReference type="EMBL" id="ANF53431.1"/>
    </source>
</evidence>
<dbReference type="InterPro" id="IPR002816">
    <property type="entry name" value="TraB/PrgY/GumN_fam"/>
</dbReference>
<dbReference type="Proteomes" id="UP000077603">
    <property type="component" value="Chromosome"/>
</dbReference>
<name>A0A172Y2I8_9CAUL</name>
<keyword evidence="1" id="KW-0732">Signal</keyword>
<dbReference type="eggNOG" id="COG3735">
    <property type="taxonomic scope" value="Bacteria"/>
</dbReference>
<evidence type="ECO:0000256" key="1">
    <source>
        <dbReference type="SAM" id="SignalP"/>
    </source>
</evidence>
<feature type="signal peptide" evidence="1">
    <location>
        <begin position="1"/>
        <end position="25"/>
    </location>
</feature>
<reference evidence="2 3" key="1">
    <citation type="journal article" date="2014" name="Genome Announc.">
        <title>Genome Sequence of a Promising Hydrogen-Producing Facultative Anaerobic Bacterium, Brevundimonas naejangsanensis Strain B1.</title>
        <authorList>
            <person name="Su H."/>
            <person name="Zhang T."/>
            <person name="Bao M."/>
            <person name="Jiang Y."/>
            <person name="Wang Y."/>
            <person name="Tan T."/>
        </authorList>
    </citation>
    <scope>NUCLEOTIDE SEQUENCE [LARGE SCALE GENOMIC DNA]</scope>
    <source>
        <strain evidence="2 3">B1</strain>
    </source>
</reference>
<sequence>MHSRSSSLVLSLVSAFALSVGTAKAQEAAAPNTVEDVVVTARRIEGPMWEVRRGDSVLFLVGAIEGLPRDMEWRTDALLSAVERADRVLFPIQGQASLADVGRLVWRIRTLTRQPDGRTSADYLSPELEARVQRITGEGPSRKSFMMLSADLMEHGGYARRARPVSEIVRRAARANKKAAEPVGVYRGDEMIDKVLTTPPEAYLNCMEAATTAAEAGPGNGAQRVEDWRQRRVPDVLASTLDQAVDACSYWSVMGQGERLRDVWRQGMAQSLSEAGVTVAIVPLRLLAEPNGMLDQLAREGLDPLGPDWRAPQP</sequence>
<keyword evidence="3" id="KW-1185">Reference proteome</keyword>
<dbReference type="KEGG" id="bne:DA69_00765"/>
<feature type="chain" id="PRO_5008004168" evidence="1">
    <location>
        <begin position="26"/>
        <end position="314"/>
    </location>
</feature>
<dbReference type="EMBL" id="CP015614">
    <property type="protein sequence ID" value="ANF53431.1"/>
    <property type="molecule type" value="Genomic_DNA"/>
</dbReference>
<dbReference type="Pfam" id="PF01963">
    <property type="entry name" value="TraB_PrgY_gumN"/>
    <property type="match status" value="1"/>
</dbReference>
<proteinExistence type="predicted"/>
<organism evidence="2 3">
    <name type="scientific">Brevundimonas naejangsanensis</name>
    <dbReference type="NCBI Taxonomy" id="588932"/>
    <lineage>
        <taxon>Bacteria</taxon>
        <taxon>Pseudomonadati</taxon>
        <taxon>Pseudomonadota</taxon>
        <taxon>Alphaproteobacteria</taxon>
        <taxon>Caulobacterales</taxon>
        <taxon>Caulobacteraceae</taxon>
        <taxon>Brevundimonas</taxon>
    </lineage>
</organism>
<dbReference type="OrthoDB" id="7200258at2"/>
<evidence type="ECO:0000313" key="3">
    <source>
        <dbReference type="Proteomes" id="UP000077603"/>
    </source>
</evidence>
<accession>A0A172Y2I8</accession>
<gene>
    <name evidence="2" type="ORF">DA69_00765</name>
</gene>
<dbReference type="AlphaFoldDB" id="A0A172Y2I8"/>
<protein>
    <submittedName>
        <fullName evidence="2">Polysaccharide biosynthesis protein GumN</fullName>
    </submittedName>
</protein>
<dbReference type="CDD" id="cd14788">
    <property type="entry name" value="GumN"/>
    <property type="match status" value="1"/>
</dbReference>